<proteinExistence type="predicted"/>
<keyword evidence="1" id="KW-0812">Transmembrane</keyword>
<organism evidence="2">
    <name type="scientific">Anguilla anguilla</name>
    <name type="common">European freshwater eel</name>
    <name type="synonym">Muraena anguilla</name>
    <dbReference type="NCBI Taxonomy" id="7936"/>
    <lineage>
        <taxon>Eukaryota</taxon>
        <taxon>Metazoa</taxon>
        <taxon>Chordata</taxon>
        <taxon>Craniata</taxon>
        <taxon>Vertebrata</taxon>
        <taxon>Euteleostomi</taxon>
        <taxon>Actinopterygii</taxon>
        <taxon>Neopterygii</taxon>
        <taxon>Teleostei</taxon>
        <taxon>Anguilliformes</taxon>
        <taxon>Anguillidae</taxon>
        <taxon>Anguilla</taxon>
    </lineage>
</organism>
<keyword evidence="1" id="KW-1133">Transmembrane helix</keyword>
<keyword evidence="1" id="KW-0472">Membrane</keyword>
<evidence type="ECO:0000313" key="2">
    <source>
        <dbReference type="EMBL" id="JAH16999.1"/>
    </source>
</evidence>
<name>A0A0E9QJP9_ANGAN</name>
<accession>A0A0E9QJP9</accession>
<reference evidence="2" key="1">
    <citation type="submission" date="2014-11" db="EMBL/GenBank/DDBJ databases">
        <authorList>
            <person name="Amaro Gonzalez C."/>
        </authorList>
    </citation>
    <scope>NUCLEOTIDE SEQUENCE</scope>
</reference>
<evidence type="ECO:0000256" key="1">
    <source>
        <dbReference type="SAM" id="Phobius"/>
    </source>
</evidence>
<dbReference type="EMBL" id="GBXM01091578">
    <property type="protein sequence ID" value="JAH16999.1"/>
    <property type="molecule type" value="Transcribed_RNA"/>
</dbReference>
<sequence length="55" mass="6253">MIRNSQIQLPYLHGQLGLTPSIFSSASILATLVFVCETKHYQIKEKTQICIYNLV</sequence>
<feature type="transmembrane region" description="Helical" evidence="1">
    <location>
        <begin position="12"/>
        <end position="36"/>
    </location>
</feature>
<protein>
    <submittedName>
        <fullName evidence="2">Uncharacterized protein</fullName>
    </submittedName>
</protein>
<dbReference type="AlphaFoldDB" id="A0A0E9QJP9"/>
<reference evidence="2" key="2">
    <citation type="journal article" date="2015" name="Fish Shellfish Immunol.">
        <title>Early steps in the European eel (Anguilla anguilla)-Vibrio vulnificus interaction in the gills: Role of the RtxA13 toxin.</title>
        <authorList>
            <person name="Callol A."/>
            <person name="Pajuelo D."/>
            <person name="Ebbesson L."/>
            <person name="Teles M."/>
            <person name="MacKenzie S."/>
            <person name="Amaro C."/>
        </authorList>
    </citation>
    <scope>NUCLEOTIDE SEQUENCE</scope>
</reference>